<reference evidence="2 3" key="1">
    <citation type="submission" date="2019-07" db="EMBL/GenBank/DDBJ databases">
        <title>Full genome sequence of Humibacter sp. WJ7-1.</title>
        <authorList>
            <person name="Im W.-T."/>
        </authorList>
    </citation>
    <scope>NUCLEOTIDE SEQUENCE [LARGE SCALE GENOMIC DNA]</scope>
    <source>
        <strain evidence="2 3">WJ7-1</strain>
    </source>
</reference>
<dbReference type="AlphaFoldDB" id="A0A5B8M7F3"/>
<dbReference type="Gene3D" id="3.40.50.620">
    <property type="entry name" value="HUPs"/>
    <property type="match status" value="1"/>
</dbReference>
<dbReference type="Proteomes" id="UP000320216">
    <property type="component" value="Chromosome"/>
</dbReference>
<sequence length="171" mass="18849">MPDDERASGRPTLIVGVVREQPDDVVRQAIRFAELLGASLVLATVDPTRYTTGRNPDGSVSAFAIDPDSDEPITEEFDSEFAEHLRHLLEPTDVTWSLRALAGDPAHELARLAHELDAVAIVVGTRKRGLRTTAHEFFNGSVAVHLAHRQHHPVIIIPLDPVAHGERLPWE</sequence>
<keyword evidence="3" id="KW-1185">Reference proteome</keyword>
<evidence type="ECO:0000313" key="3">
    <source>
        <dbReference type="Proteomes" id="UP000320216"/>
    </source>
</evidence>
<dbReference type="InterPro" id="IPR006016">
    <property type="entry name" value="UspA"/>
</dbReference>
<name>A0A5B8M7F3_9MICO</name>
<dbReference type="InterPro" id="IPR014729">
    <property type="entry name" value="Rossmann-like_a/b/a_fold"/>
</dbReference>
<dbReference type="OrthoDB" id="3213322at2"/>
<dbReference type="Pfam" id="PF00582">
    <property type="entry name" value="Usp"/>
    <property type="match status" value="1"/>
</dbReference>
<proteinExistence type="predicted"/>
<feature type="domain" description="UspA" evidence="1">
    <location>
        <begin position="15"/>
        <end position="158"/>
    </location>
</feature>
<dbReference type="CDD" id="cd00293">
    <property type="entry name" value="USP-like"/>
    <property type="match status" value="1"/>
</dbReference>
<dbReference type="RefSeq" id="WP_022900125.1">
    <property type="nucleotide sequence ID" value="NZ_CP042305.1"/>
</dbReference>
<dbReference type="EMBL" id="CP042305">
    <property type="protein sequence ID" value="QDZ15934.1"/>
    <property type="molecule type" value="Genomic_DNA"/>
</dbReference>
<dbReference type="SUPFAM" id="SSF52402">
    <property type="entry name" value="Adenine nucleotide alpha hydrolases-like"/>
    <property type="match status" value="1"/>
</dbReference>
<accession>A0A5B8M7F3</accession>
<protein>
    <submittedName>
        <fullName evidence="2">Universal stress protein</fullName>
    </submittedName>
</protein>
<evidence type="ECO:0000313" key="2">
    <source>
        <dbReference type="EMBL" id="QDZ15934.1"/>
    </source>
</evidence>
<organism evidence="2 3">
    <name type="scientific">Humibacter ginsenosidimutans</name>
    <dbReference type="NCBI Taxonomy" id="2599293"/>
    <lineage>
        <taxon>Bacteria</taxon>
        <taxon>Bacillati</taxon>
        <taxon>Actinomycetota</taxon>
        <taxon>Actinomycetes</taxon>
        <taxon>Micrococcales</taxon>
        <taxon>Microbacteriaceae</taxon>
        <taxon>Humibacter</taxon>
    </lineage>
</organism>
<dbReference type="KEGG" id="huw:FPZ11_15180"/>
<evidence type="ECO:0000259" key="1">
    <source>
        <dbReference type="Pfam" id="PF00582"/>
    </source>
</evidence>
<gene>
    <name evidence="2" type="ORF">FPZ11_15180</name>
</gene>